<feature type="transmembrane region" description="Helical" evidence="1">
    <location>
        <begin position="134"/>
        <end position="155"/>
    </location>
</feature>
<evidence type="ECO:0000256" key="1">
    <source>
        <dbReference type="SAM" id="Phobius"/>
    </source>
</evidence>
<feature type="transmembrane region" description="Helical" evidence="1">
    <location>
        <begin position="302"/>
        <end position="323"/>
    </location>
</feature>
<sequence>MTALSVSVNTGHPTSPRLLRWLVRLHRPALWSWLGIVVVLSGALLWLGGPLTDASAAAWRQFNACGMGTCHYDQDSITRYKDAYNYLTYAVLVVPFAVAAWAGGSLVGREMESGTAQLAWTQGVSPTRWLATKLAAPAVLVAAGTGLLALLHHWAWSAGEGRIDTTKPWSSFETFYANGPVPVALALTGLAGGALIGLIARRSLAALVGGLCFTAFAWSATQLAMPHLWPTATSVTSLRHNGPSGAGITLSSGLLTSGGDRIADPYCGSDLSLQCKDLYTSLDAVSFYKDYHPESHFWPLQLMASGVLLVLAALLTLAVFRLLKHRTAS</sequence>
<evidence type="ECO:0000313" key="3">
    <source>
        <dbReference type="Proteomes" id="UP001160499"/>
    </source>
</evidence>
<feature type="transmembrane region" description="Helical" evidence="1">
    <location>
        <begin position="204"/>
        <end position="225"/>
    </location>
</feature>
<comment type="caution">
    <text evidence="2">The sequence shown here is derived from an EMBL/GenBank/DDBJ whole genome shotgun (WGS) entry which is preliminary data.</text>
</comment>
<gene>
    <name evidence="2" type="ORF">M2283_005901</name>
</gene>
<accession>A0ABT6LS07</accession>
<keyword evidence="1" id="KW-0812">Transmembrane</keyword>
<feature type="transmembrane region" description="Helical" evidence="1">
    <location>
        <begin position="30"/>
        <end position="49"/>
    </location>
</feature>
<dbReference type="RefSeq" id="WP_280879420.1">
    <property type="nucleotide sequence ID" value="NZ_JARXVH010000009.1"/>
</dbReference>
<keyword evidence="1" id="KW-0472">Membrane</keyword>
<protein>
    <recommendedName>
        <fullName evidence="4">ABC transporter</fullName>
    </recommendedName>
</protein>
<keyword evidence="1" id="KW-1133">Transmembrane helix</keyword>
<reference evidence="2 3" key="1">
    <citation type="submission" date="2023-04" db="EMBL/GenBank/DDBJ databases">
        <title>Forest soil microbial communities from Buena Vista Peninsula, Colon Province, Panama.</title>
        <authorList>
            <person name="Bouskill N."/>
        </authorList>
    </citation>
    <scope>NUCLEOTIDE SEQUENCE [LARGE SCALE GENOMIC DNA]</scope>
    <source>
        <strain evidence="2 3">GGS1</strain>
    </source>
</reference>
<feature type="transmembrane region" description="Helical" evidence="1">
    <location>
        <begin position="175"/>
        <end position="197"/>
    </location>
</feature>
<name>A0ABT6LS07_9ACTN</name>
<dbReference type="EMBL" id="JARXVH010000009">
    <property type="protein sequence ID" value="MDH6218569.1"/>
    <property type="molecule type" value="Genomic_DNA"/>
</dbReference>
<evidence type="ECO:0000313" key="2">
    <source>
        <dbReference type="EMBL" id="MDH6218569.1"/>
    </source>
</evidence>
<keyword evidence="3" id="KW-1185">Reference proteome</keyword>
<proteinExistence type="predicted"/>
<feature type="transmembrane region" description="Helical" evidence="1">
    <location>
        <begin position="86"/>
        <end position="107"/>
    </location>
</feature>
<dbReference type="Proteomes" id="UP001160499">
    <property type="component" value="Unassembled WGS sequence"/>
</dbReference>
<organism evidence="2 3">
    <name type="scientific">Streptomyces pseudovenezuelae</name>
    <dbReference type="NCBI Taxonomy" id="67350"/>
    <lineage>
        <taxon>Bacteria</taxon>
        <taxon>Bacillati</taxon>
        <taxon>Actinomycetota</taxon>
        <taxon>Actinomycetes</taxon>
        <taxon>Kitasatosporales</taxon>
        <taxon>Streptomycetaceae</taxon>
        <taxon>Streptomyces</taxon>
        <taxon>Streptomyces aurantiacus group</taxon>
    </lineage>
</organism>
<evidence type="ECO:0008006" key="4">
    <source>
        <dbReference type="Google" id="ProtNLM"/>
    </source>
</evidence>